<name>A0AA36C4R7_9BILA</name>
<evidence type="ECO:0000313" key="9">
    <source>
        <dbReference type="Proteomes" id="UP001177023"/>
    </source>
</evidence>
<dbReference type="NCBIfam" id="TIGR01901">
    <property type="entry name" value="adhes_NPXG"/>
    <property type="match status" value="1"/>
</dbReference>
<organism evidence="8 9">
    <name type="scientific">Mesorhabditis spiculigera</name>
    <dbReference type="NCBI Taxonomy" id="96644"/>
    <lineage>
        <taxon>Eukaryota</taxon>
        <taxon>Metazoa</taxon>
        <taxon>Ecdysozoa</taxon>
        <taxon>Nematoda</taxon>
        <taxon>Chromadorea</taxon>
        <taxon>Rhabditida</taxon>
        <taxon>Rhabditina</taxon>
        <taxon>Rhabditomorpha</taxon>
        <taxon>Rhabditoidea</taxon>
        <taxon>Rhabditidae</taxon>
        <taxon>Mesorhabditinae</taxon>
        <taxon>Mesorhabditis</taxon>
    </lineage>
</organism>
<dbReference type="Gene3D" id="3.40.50.2000">
    <property type="entry name" value="Glycogen Phosphorylase B"/>
    <property type="match status" value="1"/>
</dbReference>
<dbReference type="Pfam" id="PF13609">
    <property type="entry name" value="Porin_4"/>
    <property type="match status" value="1"/>
</dbReference>
<evidence type="ECO:0000256" key="2">
    <source>
        <dbReference type="ARBA" id="ARBA00004613"/>
    </source>
</evidence>
<dbReference type="Gene3D" id="3.40.50.11380">
    <property type="match status" value="1"/>
</dbReference>
<dbReference type="InterPro" id="IPR011050">
    <property type="entry name" value="Pectin_lyase_fold/virulence"/>
</dbReference>
<evidence type="ECO:0000256" key="5">
    <source>
        <dbReference type="ARBA" id="ARBA00022729"/>
    </source>
</evidence>
<dbReference type="Proteomes" id="UP001177023">
    <property type="component" value="Unassembled WGS sequence"/>
</dbReference>
<keyword evidence="6" id="KW-1000">Mitochondrion outer membrane</keyword>
<dbReference type="Pfam" id="PF05860">
    <property type="entry name" value="TPS"/>
    <property type="match status" value="1"/>
</dbReference>
<keyword evidence="6" id="KW-0496">Mitochondrion</keyword>
<proteinExistence type="predicted"/>
<dbReference type="Pfam" id="PF18254">
    <property type="entry name" value="HMw1_D2"/>
    <property type="match status" value="1"/>
</dbReference>
<evidence type="ECO:0000256" key="4">
    <source>
        <dbReference type="ARBA" id="ARBA00022525"/>
    </source>
</evidence>
<evidence type="ECO:0000256" key="6">
    <source>
        <dbReference type="ARBA" id="ARBA00022787"/>
    </source>
</evidence>
<dbReference type="InterPro" id="IPR040542">
    <property type="entry name" value="HMW1_D2"/>
</dbReference>
<sequence>MNASLAFSPGDDPTSDDRAAKRLWFSVTGSPQAFAGLASDLGSKGEDFAVAETDTVIYGDFGIVPEYVDRHGATPAAPANQNRLATPNGRNMSSFWRARDNVSAIGVHGGYGLSDDWKLLWQLEYGISMNYTASDDKSVNPSASPSTKLRNTGAAFNNTDYGTLLYGVWDMPMKEATTTLDPFNGKTSAAYFNIIGSPGFSAGLSTNVVGPQSYDDTAVNGDAAFNRRQSGVVEYWTPVWNGLQLKLAYSNNGMSVANDVDKGYVYGTSLTYNNGGFTAVFAAERHINYFGIADLGRNARGLGSSTHVTDGTSSDDFSFRYGLGYDFGDTELSVIADDLSYSEDGVVNTSTTSSDLSRYRRRAYLVGASHKIGAWTLKASYGKALPGKCEMIGAAAPDCDTHGMGATQYAVGANYKLTKRIDLFGQYVLLKNNSLANYNFALTGEKAMKTHPSKAELPVLKPLSFAVLCALYSLVPIPALALDSNALPTNGQVIAGSGTIVSNGNVMTVHQGSDKLIATWDTFNIGSGAQVNFLQPGASSIALNRVTGSDGSQILGHLNANGQVFLINPSGVLFGAGSMVDVGGLVASSLDISNSDFMAGKNVFAGQGKGAVINQGTINAKDGGSVALLGSQVLNEGTVVARLGSVVLGGGEKITLDFNGDGLINLEVNDPAIGASVVNRGLLSANGGAVAMSARDSQAMLSNVVNNEGVIEARSLEQRNGRIILDGGSNGVVVNSGVLDVSGRNAGERGGNVTMTGQYVGLFDSGRINADGDMGGGTVLMGGDYQGGGNVHEADSTFMGQDAHISANALSSGDGGKVILWSKDSTQFHGGISVSGAGSQGRGGLVETSGHALEITGIVDLSAVSGQGGTWLIDPFNINITKGASSGTSTGSPFTPNAGGSSNLSSATLNASLSEGAKILVCTSSGAGTSGDINVLDNVKGVGNATLTLQAHRNIVMTNTSISAADGKTLNVSLYSNFNNSGNGSVALSNATISTNGGNLTISGAVQPDQSWASTNVSNGTGISLSNGTRLTTKGGDVNLRGATSSTLAAGSTATAITISNSTIDAGGGNISLTALQASSTGTGDAFVLTGASKLLTAGAGSITVDSTNLGSGNGTRIFSTSNTIAASGSGNVTLRGSAVSGSGVLVCSTAATSAQTLSVGDGTLTIEGSSSSGRGVFIASSGTGTVTLNAARGGDIFIDGSSDGDAGTTLNSTGTGSVINLSTASGDITLNGRAGPASSAAGLSIRSGASGPGNGVNILSGSGDISLQGTAQGSGAGIAFSATNAKGYNNVMTGAGGNITLNGSGGGAALSFDHGNNLLQVADGLLRLDLDTPSANYITHTDDVTTLTASGNGAVLISRGGLIHNGLLETASEPTRQYQQAQAVGGAWSQPLAPDYHLTAMGSAADEVNIDVTFEYLCYTRDHEGGARELVRLLQLIDRNYGKLSEQFSLSVSPAISPGELESHVLTRLTSAITALFSDPGFSISPNGFGQLINLQRWLSSLFAASAFVNCDHILRSLNLLGPGGDYRIAEQDLVKFCLLYSPESQLPLDVELLWAQNPTLAAALFMALMSPRFLGTPAAHSKREALLAWLPGRLEQLDSLDALPLNVLHDVYMHCSYADLPERHRIKASINTLIERKLESLGIRSVVPQAPVAREKPLMLVLLEWFSGGHSIYRTHSLTLQAARRDFHVVAVGYGANVDALGREVFDEFIELARPDDLFACLRELTALAESRRPEVFYMPSVGMFQITMFASNLRFAPLQVAALGHPATTGSRHIDCISVEEDFVGDPACFSEHLLRLPADGQPYRPSAISVDLPRLERLDAPVVNIAIAATTMKLNPTFLRACQAIALSTLRETGKRVRFHFLVGQAQGLLFPQLVRLIERYVGDATVYPHQPYADYMATLNRCDLFLSPFPFGNTNGIIDALTVGLPGVCKTGPQVFEHIDEGLFRRVGLPDWTIAPTLEAYVQAAVRLAGNYAERSALYRHLASPQPLQTLFSGRPEALSEALLAYQR</sequence>
<dbReference type="InterPro" id="IPR008638">
    <property type="entry name" value="FhaB/CdiA-like_TPS"/>
</dbReference>
<evidence type="ECO:0000313" key="8">
    <source>
        <dbReference type="EMBL" id="CAJ0557473.1"/>
    </source>
</evidence>
<keyword evidence="3" id="KW-0472">Membrane</keyword>
<dbReference type="InterPro" id="IPR033900">
    <property type="entry name" value="Gram_neg_porin_domain"/>
</dbReference>
<dbReference type="InterPro" id="IPR050909">
    <property type="entry name" value="Bact_Autotransporter_VF"/>
</dbReference>
<dbReference type="InterPro" id="IPR012334">
    <property type="entry name" value="Pectin_lyas_fold"/>
</dbReference>
<comment type="caution">
    <text evidence="8">The sequence shown here is derived from an EMBL/GenBank/DDBJ whole genome shotgun (WGS) entry which is preliminary data.</text>
</comment>
<dbReference type="EMBL" id="CATQJA010000013">
    <property type="protein sequence ID" value="CAJ0557473.1"/>
    <property type="molecule type" value="Genomic_DNA"/>
</dbReference>
<dbReference type="CDD" id="cd00342">
    <property type="entry name" value="gram_neg_porins"/>
    <property type="match status" value="1"/>
</dbReference>
<reference evidence="8" key="1">
    <citation type="submission" date="2023-06" db="EMBL/GenBank/DDBJ databases">
        <authorList>
            <person name="Delattre M."/>
        </authorList>
    </citation>
    <scope>NUCLEOTIDE SEQUENCE</scope>
    <source>
        <strain evidence="8">AF72</strain>
    </source>
</reference>
<dbReference type="SUPFAM" id="SSF53756">
    <property type="entry name" value="UDP-Glycosyltransferase/glycogen phosphorylase"/>
    <property type="match status" value="1"/>
</dbReference>
<dbReference type="Gene3D" id="2.40.160.10">
    <property type="entry name" value="Porin"/>
    <property type="match status" value="1"/>
</dbReference>
<dbReference type="SUPFAM" id="SSF51126">
    <property type="entry name" value="Pectin lyase-like"/>
    <property type="match status" value="1"/>
</dbReference>
<dbReference type="GO" id="GO:0005741">
    <property type="term" value="C:mitochondrial outer membrane"/>
    <property type="evidence" value="ECO:0007669"/>
    <property type="project" value="UniProtKB-SubCell"/>
</dbReference>
<keyword evidence="3" id="KW-0812">Transmembrane</keyword>
<feature type="domain" description="Filamentous haemagglutinin FhaB/tRNA nuclease CdiA-like TPS" evidence="7">
    <location>
        <begin position="484"/>
        <end position="596"/>
    </location>
</feature>
<dbReference type="PANTHER" id="PTHR12338:SF8">
    <property type="entry name" value="HEME_HEMOPEXIN-BINDING PROTEIN"/>
    <property type="match status" value="1"/>
</dbReference>
<dbReference type="Gene3D" id="2.160.20.10">
    <property type="entry name" value="Single-stranded right-handed beta-helix, Pectin lyase-like"/>
    <property type="match status" value="1"/>
</dbReference>
<gene>
    <name evidence="8" type="ORF">MSPICULIGERA_LOCUS231</name>
</gene>
<evidence type="ECO:0000259" key="7">
    <source>
        <dbReference type="SMART" id="SM00912"/>
    </source>
</evidence>
<dbReference type="InterPro" id="IPR023614">
    <property type="entry name" value="Porin_dom_sf"/>
</dbReference>
<feature type="non-terminal residue" evidence="8">
    <location>
        <position position="2013"/>
    </location>
</feature>
<evidence type="ECO:0000256" key="3">
    <source>
        <dbReference type="ARBA" id="ARBA00022452"/>
    </source>
</evidence>
<dbReference type="GO" id="GO:0015288">
    <property type="term" value="F:porin activity"/>
    <property type="evidence" value="ECO:0007669"/>
    <property type="project" value="InterPro"/>
</dbReference>
<keyword evidence="4" id="KW-0964">Secreted</keyword>
<dbReference type="Pfam" id="PF18071">
    <property type="entry name" value="HMW1C_N"/>
    <property type="match status" value="1"/>
</dbReference>
<dbReference type="PANTHER" id="PTHR12338">
    <property type="entry name" value="AUTOTRANSPORTER"/>
    <property type="match status" value="1"/>
</dbReference>
<protein>
    <recommendedName>
        <fullName evidence="7">Filamentous haemagglutinin FhaB/tRNA nuclease CdiA-like TPS domain-containing protein</fullName>
    </recommendedName>
</protein>
<dbReference type="InterPro" id="IPR041109">
    <property type="entry name" value="HMW1C_N"/>
</dbReference>
<keyword evidence="3" id="KW-1134">Transmembrane beta strand</keyword>
<dbReference type="SUPFAM" id="SSF56935">
    <property type="entry name" value="Porins"/>
    <property type="match status" value="1"/>
</dbReference>
<dbReference type="GO" id="GO:0005576">
    <property type="term" value="C:extracellular region"/>
    <property type="evidence" value="ECO:0007669"/>
    <property type="project" value="UniProtKB-SubCell"/>
</dbReference>
<keyword evidence="5" id="KW-0732">Signal</keyword>
<accession>A0AA36C4R7</accession>
<evidence type="ECO:0000256" key="1">
    <source>
        <dbReference type="ARBA" id="ARBA00004294"/>
    </source>
</evidence>
<dbReference type="SMART" id="SM00912">
    <property type="entry name" value="Haemagg_act"/>
    <property type="match status" value="1"/>
</dbReference>
<keyword evidence="9" id="KW-1185">Reference proteome</keyword>
<comment type="subcellular location">
    <subcellularLocation>
        <location evidence="1">Mitochondrion outer membrane</location>
    </subcellularLocation>
    <subcellularLocation>
        <location evidence="2">Secreted</location>
    </subcellularLocation>
</comment>